<dbReference type="EMBL" id="JABJNZ010000062">
    <property type="protein sequence ID" value="MBT4870881.1"/>
    <property type="molecule type" value="Genomic_DNA"/>
</dbReference>
<reference evidence="1" key="1">
    <citation type="journal article" date="2021" name="ISME J.">
        <title>Mercury methylation by metabolically versatile and cosmopolitan marine bacteria.</title>
        <authorList>
            <person name="Lin H."/>
            <person name="Ascher D.B."/>
            <person name="Myung Y."/>
            <person name="Lamborg C.H."/>
            <person name="Hallam S.J."/>
            <person name="Gionfriddo C.M."/>
            <person name="Holt K.E."/>
            <person name="Moreau J.W."/>
        </authorList>
    </citation>
    <scope>NUCLEOTIDE SEQUENCE</scope>
    <source>
        <strain evidence="1">SI075_bin30</strain>
    </source>
</reference>
<evidence type="ECO:0000313" key="2">
    <source>
        <dbReference type="Proteomes" id="UP000722459"/>
    </source>
</evidence>
<accession>A0A8T5GFW8</accession>
<comment type="caution">
    <text evidence="1">The sequence shown here is derived from an EMBL/GenBank/DDBJ whole genome shotgun (WGS) entry which is preliminary data.</text>
</comment>
<dbReference type="Proteomes" id="UP000722459">
    <property type="component" value="Unassembled WGS sequence"/>
</dbReference>
<proteinExistence type="predicted"/>
<gene>
    <name evidence="1" type="ORF">HON47_04865</name>
</gene>
<sequence length="50" mass="5674">MFVKICPNCKSTKINSHLGFTGEGYKCLACGYDNFCPLEIKKEDLEKLKD</sequence>
<evidence type="ECO:0000313" key="1">
    <source>
        <dbReference type="EMBL" id="MBT4870881.1"/>
    </source>
</evidence>
<name>A0A8T5GFW8_9ARCH</name>
<protein>
    <submittedName>
        <fullName evidence="1">Uncharacterized protein</fullName>
    </submittedName>
</protein>
<organism evidence="1 2">
    <name type="scientific">Candidatus Iainarchaeum sp</name>
    <dbReference type="NCBI Taxonomy" id="3101447"/>
    <lineage>
        <taxon>Archaea</taxon>
        <taxon>Candidatus Iainarchaeota</taxon>
        <taxon>Candidatus Iainarchaeia</taxon>
        <taxon>Candidatus Iainarchaeales</taxon>
        <taxon>Candidatus Iainarchaeaceae</taxon>
        <taxon>Candidatus Iainarchaeum</taxon>
    </lineage>
</organism>
<dbReference type="AlphaFoldDB" id="A0A8T5GFW8"/>